<keyword evidence="2" id="KW-1185">Reference proteome</keyword>
<dbReference type="Gene3D" id="3.90.1150.30">
    <property type="match status" value="1"/>
</dbReference>
<dbReference type="InterPro" id="IPR058532">
    <property type="entry name" value="YjbR/MT2646/Rv2570-like"/>
</dbReference>
<reference evidence="1 2" key="1">
    <citation type="submission" date="2018-04" db="EMBL/GenBank/DDBJ databases">
        <title>Chitinophaga fuyangensis sp. nov., isolated from soil in a chemical factory.</title>
        <authorList>
            <person name="Chen K."/>
        </authorList>
    </citation>
    <scope>NUCLEOTIDE SEQUENCE [LARGE SCALE GENOMIC DNA]</scope>
    <source>
        <strain evidence="1 2">LY-1</strain>
    </source>
</reference>
<evidence type="ECO:0008006" key="3">
    <source>
        <dbReference type="Google" id="ProtNLM"/>
    </source>
</evidence>
<evidence type="ECO:0000313" key="2">
    <source>
        <dbReference type="Proteomes" id="UP000244450"/>
    </source>
</evidence>
<name>A0A2T7BFL1_9BACT</name>
<dbReference type="AlphaFoldDB" id="A0A2T7BFL1"/>
<dbReference type="SUPFAM" id="SSF142906">
    <property type="entry name" value="YjbR-like"/>
    <property type="match status" value="1"/>
</dbReference>
<comment type="caution">
    <text evidence="1">The sequence shown here is derived from an EMBL/GenBank/DDBJ whole genome shotgun (WGS) entry which is preliminary data.</text>
</comment>
<sequence length="117" mass="13512">MNIDSIVYLERLRNLVQDLPGVEEATSYGTPAFFVKKKLFARMKEDGVSLVVHTTNRNALMKRQPDIFYITDHYLNYEPYVLVRMNKIDDTGLKAMLAASWKLRAPVKLLGVYEQQS</sequence>
<dbReference type="OrthoDB" id="954305at2"/>
<gene>
    <name evidence="1" type="ORF">DCC81_12185</name>
</gene>
<accession>A0A2T7BFL1</accession>
<dbReference type="InterPro" id="IPR038056">
    <property type="entry name" value="YjbR-like_sf"/>
</dbReference>
<evidence type="ECO:0000313" key="1">
    <source>
        <dbReference type="EMBL" id="PUZ25065.1"/>
    </source>
</evidence>
<dbReference type="RefSeq" id="WP_108686902.1">
    <property type="nucleotide sequence ID" value="NZ_QCYK01000002.1"/>
</dbReference>
<dbReference type="EMBL" id="QCYK01000002">
    <property type="protein sequence ID" value="PUZ25065.1"/>
    <property type="molecule type" value="Genomic_DNA"/>
</dbReference>
<protein>
    <recommendedName>
        <fullName evidence="3">MmcQ/YjbR family DNA-binding protein</fullName>
    </recommendedName>
</protein>
<organism evidence="1 2">
    <name type="scientific">Chitinophaga parva</name>
    <dbReference type="NCBI Taxonomy" id="2169414"/>
    <lineage>
        <taxon>Bacteria</taxon>
        <taxon>Pseudomonadati</taxon>
        <taxon>Bacteroidota</taxon>
        <taxon>Chitinophagia</taxon>
        <taxon>Chitinophagales</taxon>
        <taxon>Chitinophagaceae</taxon>
        <taxon>Chitinophaga</taxon>
    </lineage>
</organism>
<dbReference type="Pfam" id="PF04237">
    <property type="entry name" value="YjbR"/>
    <property type="match status" value="1"/>
</dbReference>
<dbReference type="Proteomes" id="UP000244450">
    <property type="component" value="Unassembled WGS sequence"/>
</dbReference>
<proteinExistence type="predicted"/>